<dbReference type="AlphaFoldDB" id="A0A6P5ADI7"/>
<evidence type="ECO:0000313" key="2">
    <source>
        <dbReference type="Proteomes" id="UP000515135"/>
    </source>
</evidence>
<name>A0A6P5ADI7_BRABE</name>
<evidence type="ECO:0000313" key="3">
    <source>
        <dbReference type="RefSeq" id="XP_019641347.1"/>
    </source>
</evidence>
<organism evidence="2 3">
    <name type="scientific">Branchiostoma belcheri</name>
    <name type="common">Amphioxus</name>
    <dbReference type="NCBI Taxonomy" id="7741"/>
    <lineage>
        <taxon>Eukaryota</taxon>
        <taxon>Metazoa</taxon>
        <taxon>Chordata</taxon>
        <taxon>Cephalochordata</taxon>
        <taxon>Leptocardii</taxon>
        <taxon>Amphioxiformes</taxon>
        <taxon>Branchiostomatidae</taxon>
        <taxon>Branchiostoma</taxon>
    </lineage>
</organism>
<proteinExistence type="predicted"/>
<feature type="domain" description="Integrase core" evidence="1">
    <location>
        <begin position="140"/>
        <end position="311"/>
    </location>
</feature>
<evidence type="ECO:0000313" key="4">
    <source>
        <dbReference type="RefSeq" id="XP_019641348.1"/>
    </source>
</evidence>
<keyword evidence="2" id="KW-1185">Reference proteome</keyword>
<dbReference type="PANTHER" id="PTHR46791">
    <property type="entry name" value="EXPRESSED PROTEIN"/>
    <property type="match status" value="1"/>
</dbReference>
<evidence type="ECO:0000259" key="1">
    <source>
        <dbReference type="Pfam" id="PF24764"/>
    </source>
</evidence>
<dbReference type="SUPFAM" id="SSF53098">
    <property type="entry name" value="Ribonuclease H-like"/>
    <property type="match status" value="1"/>
</dbReference>
<dbReference type="GeneID" id="109482903"/>
<dbReference type="RefSeq" id="XP_019641347.1">
    <property type="nucleotide sequence ID" value="XM_019785788.1"/>
</dbReference>
<dbReference type="OrthoDB" id="5948209at2759"/>
<protein>
    <submittedName>
        <fullName evidence="3 4">Uncharacterized protein LOC109482903</fullName>
    </submittedName>
</protein>
<dbReference type="InterPro" id="IPR058913">
    <property type="entry name" value="Integrase_dom_put"/>
</dbReference>
<reference evidence="3 4" key="1">
    <citation type="submission" date="2025-04" db="UniProtKB">
        <authorList>
            <consortium name="RefSeq"/>
        </authorList>
    </citation>
    <scope>IDENTIFICATION</scope>
    <source>
        <tissue evidence="3 4">Gonad</tissue>
    </source>
</reference>
<accession>A0A6P5ADI7</accession>
<dbReference type="RefSeq" id="XP_019641348.1">
    <property type="nucleotide sequence ID" value="XM_019785789.1"/>
</dbReference>
<dbReference type="PANTHER" id="PTHR46791:SF13">
    <property type="entry name" value="CLR5 DOMAIN-CONTAINING PROTEIN"/>
    <property type="match status" value="1"/>
</dbReference>
<dbReference type="Proteomes" id="UP000515135">
    <property type="component" value="Unplaced"/>
</dbReference>
<dbReference type="InterPro" id="IPR012337">
    <property type="entry name" value="RNaseH-like_sf"/>
</dbReference>
<gene>
    <name evidence="3 4" type="primary">LOC109482903</name>
</gene>
<sequence>MNRHAVGPLHPFPRQFDTVDELLEYYWRRGYQYAEISQLLLRVHNINLNVRQIKYRFKKLGLLRYGGADPDDAVRRAIQEELQGPNKHYGYRRMHRCLVRDHGLNVRRITVQHILREEDPEGSEQRRRRRLSRRQYFSLGPNMTWHIDGNDKLRPYGFCIHGCIDGYSRRILWLKVGPTNKCPKVVAGFYLDTVCQLGGCPLVVRSDPGSENVVVAAIQGTFRATGDDEYSGPRSHQYGKSVHNQRIEAFWSHLKPKLVFWIQVFQGLVDDGDLELGNSIHTWCLQFCFMPIVARDLNSFAEDWNDRRIPPHHSASVPAGRPNILHFLPEQTGGRDMLQVVPGGMLRAARCHCKPYSMVGNESFQRYAGEMLTRMDRTTPNSIIEALDLYRELVVIATAM</sequence>
<dbReference type="KEGG" id="bbel:109482903"/>
<dbReference type="Pfam" id="PF24764">
    <property type="entry name" value="rva_4"/>
    <property type="match status" value="1"/>
</dbReference>